<proteinExistence type="predicted"/>
<evidence type="ECO:0000313" key="2">
    <source>
        <dbReference type="EMBL" id="AWW13894.1"/>
    </source>
</evidence>
<dbReference type="AlphaFoldDB" id="A0A2Z4HH31"/>
<accession>A0A2Z4HH31</accession>
<keyword evidence="1" id="KW-1133">Transmembrane helix</keyword>
<reference evidence="2" key="1">
    <citation type="journal article" date="2018" name="Adv. Bot. Res.">
        <title>Chapter Four - Comparative Plastid Genomics of Glaucophytes species.</title>
        <authorList>
            <person name="Reyes-Prieto A."/>
            <person name="Russell S."/>
            <person name="Figueroa-Martinez F."/>
            <person name="Jackson C."/>
        </authorList>
    </citation>
    <scope>NUCLEOTIDE SEQUENCE</scope>
    <source>
        <strain evidence="2">UTEX LB 2766</strain>
    </source>
</reference>
<geneLocation type="plastid" evidence="2"/>
<dbReference type="EMBL" id="MG601103">
    <property type="protein sequence ID" value="AWW13894.1"/>
    <property type="molecule type" value="Genomic_DNA"/>
</dbReference>
<dbReference type="GeneID" id="37543964"/>
<sequence>MNSKIKFIKIFLIKKNNNKINIPSIFYRIYIYIYFIIN</sequence>
<keyword evidence="1" id="KW-0812">Transmembrane</keyword>
<organism evidence="2">
    <name type="scientific">Cyanophora biloba</name>
    <dbReference type="NCBI Taxonomy" id="1489483"/>
    <lineage>
        <taxon>Eukaryota</taxon>
        <taxon>Glaucocystophyceae</taxon>
        <taxon>Cyanophorales</taxon>
        <taxon>Cyanophoraceae</taxon>
        <taxon>Cyanophora</taxon>
    </lineage>
</organism>
<protein>
    <submittedName>
        <fullName evidence="2">Uncharacterized protein</fullName>
    </submittedName>
</protein>
<feature type="transmembrane region" description="Helical" evidence="1">
    <location>
        <begin position="20"/>
        <end position="37"/>
    </location>
</feature>
<dbReference type="RefSeq" id="YP_009504741.1">
    <property type="nucleotide sequence ID" value="NC_038216.1"/>
</dbReference>
<name>A0A2Z4HH31_9EUKA</name>
<keyword evidence="2" id="KW-0934">Plastid</keyword>
<keyword evidence="1" id="KW-0472">Membrane</keyword>
<evidence type="ECO:0000256" key="1">
    <source>
        <dbReference type="SAM" id="Phobius"/>
    </source>
</evidence>
<gene>
    <name evidence="2" type="primary">orf6</name>
</gene>